<name>A0A443SUV1_9ACAR</name>
<evidence type="ECO:0000256" key="1">
    <source>
        <dbReference type="ARBA" id="ARBA00023157"/>
    </source>
</evidence>
<keyword evidence="4" id="KW-1185">Reference proteome</keyword>
<gene>
    <name evidence="3" type="ORF">B4U80_13600</name>
</gene>
<dbReference type="PANTHER" id="PTHR24252:SF7">
    <property type="entry name" value="HYALIN"/>
    <property type="match status" value="1"/>
</dbReference>
<keyword evidence="1" id="KW-1015">Disulfide bond</keyword>
<dbReference type="Proteomes" id="UP000288716">
    <property type="component" value="Unassembled WGS sequence"/>
</dbReference>
<dbReference type="InterPro" id="IPR009003">
    <property type="entry name" value="Peptidase_S1_PA"/>
</dbReference>
<feature type="domain" description="Peptidase S1" evidence="2">
    <location>
        <begin position="58"/>
        <end position="106"/>
    </location>
</feature>
<dbReference type="GO" id="GO:0004252">
    <property type="term" value="F:serine-type endopeptidase activity"/>
    <property type="evidence" value="ECO:0007669"/>
    <property type="project" value="InterPro"/>
</dbReference>
<accession>A0A443SUV1</accession>
<dbReference type="InterPro" id="IPR001254">
    <property type="entry name" value="Trypsin_dom"/>
</dbReference>
<evidence type="ECO:0000313" key="3">
    <source>
        <dbReference type="EMBL" id="RWS31297.1"/>
    </source>
</evidence>
<reference evidence="3 4" key="1">
    <citation type="journal article" date="2018" name="Gigascience">
        <title>Genomes of trombidid mites reveal novel predicted allergens and laterally-transferred genes associated with secondary metabolism.</title>
        <authorList>
            <person name="Dong X."/>
            <person name="Chaisiri K."/>
            <person name="Xia D."/>
            <person name="Armstrong S.D."/>
            <person name="Fang Y."/>
            <person name="Donnelly M.J."/>
            <person name="Kadowaki T."/>
            <person name="McGarry J.W."/>
            <person name="Darby A.C."/>
            <person name="Makepeace B.L."/>
        </authorList>
    </citation>
    <scope>NUCLEOTIDE SEQUENCE [LARGE SCALE GENOMIC DNA]</scope>
    <source>
        <strain evidence="3">UoL-UT</strain>
    </source>
</reference>
<dbReference type="OrthoDB" id="6510126at2759"/>
<dbReference type="GO" id="GO:0006508">
    <property type="term" value="P:proteolysis"/>
    <property type="evidence" value="ECO:0007669"/>
    <property type="project" value="InterPro"/>
</dbReference>
<dbReference type="InterPro" id="IPR043504">
    <property type="entry name" value="Peptidase_S1_PA_chymotrypsin"/>
</dbReference>
<dbReference type="STRING" id="299467.A0A443SUV1"/>
<dbReference type="PANTHER" id="PTHR24252">
    <property type="entry name" value="ACROSIN-RELATED"/>
    <property type="match status" value="1"/>
</dbReference>
<sequence length="106" mass="11998">MNGKQTDGKNRLTKVDLDLDILFTRSRNFQDLMKIVKTEICDCIHLCGKRPGYVSSQIIGGSEAELNQFPWIVAVERFDEDEFVAIGGGAIIFDKWILSAAHVFYE</sequence>
<proteinExistence type="predicted"/>
<organism evidence="3 4">
    <name type="scientific">Leptotrombidium deliense</name>
    <dbReference type="NCBI Taxonomy" id="299467"/>
    <lineage>
        <taxon>Eukaryota</taxon>
        <taxon>Metazoa</taxon>
        <taxon>Ecdysozoa</taxon>
        <taxon>Arthropoda</taxon>
        <taxon>Chelicerata</taxon>
        <taxon>Arachnida</taxon>
        <taxon>Acari</taxon>
        <taxon>Acariformes</taxon>
        <taxon>Trombidiformes</taxon>
        <taxon>Prostigmata</taxon>
        <taxon>Anystina</taxon>
        <taxon>Parasitengona</taxon>
        <taxon>Trombiculoidea</taxon>
        <taxon>Trombiculidae</taxon>
        <taxon>Leptotrombidium</taxon>
    </lineage>
</organism>
<dbReference type="Pfam" id="PF00089">
    <property type="entry name" value="Trypsin"/>
    <property type="match status" value="1"/>
</dbReference>
<dbReference type="AlphaFoldDB" id="A0A443SUV1"/>
<comment type="caution">
    <text evidence="3">The sequence shown here is derived from an EMBL/GenBank/DDBJ whole genome shotgun (WGS) entry which is preliminary data.</text>
</comment>
<dbReference type="VEuPathDB" id="VectorBase:LDEU000743"/>
<evidence type="ECO:0000259" key="2">
    <source>
        <dbReference type="Pfam" id="PF00089"/>
    </source>
</evidence>
<protein>
    <submittedName>
        <fullName evidence="3">Trypsin-1-like protein</fullName>
    </submittedName>
</protein>
<dbReference type="SUPFAM" id="SSF50494">
    <property type="entry name" value="Trypsin-like serine proteases"/>
    <property type="match status" value="1"/>
</dbReference>
<dbReference type="Gene3D" id="2.40.10.10">
    <property type="entry name" value="Trypsin-like serine proteases"/>
    <property type="match status" value="1"/>
</dbReference>
<dbReference type="EMBL" id="NCKV01000212">
    <property type="protein sequence ID" value="RWS31297.1"/>
    <property type="molecule type" value="Genomic_DNA"/>
</dbReference>
<evidence type="ECO:0000313" key="4">
    <source>
        <dbReference type="Proteomes" id="UP000288716"/>
    </source>
</evidence>